<evidence type="ECO:0000313" key="1">
    <source>
        <dbReference type="EMBL" id="KAI3787999.1"/>
    </source>
</evidence>
<name>A0ACB9GX29_CICIN</name>
<gene>
    <name evidence="1" type="ORF">L2E82_00560</name>
</gene>
<comment type="caution">
    <text evidence="1">The sequence shown here is derived from an EMBL/GenBank/DDBJ whole genome shotgun (WGS) entry which is preliminary data.</text>
</comment>
<sequence length="126" mass="14676">MVYVRKTNVEKMGTIQDASYEILAVLEFNKEPVRVYLSNSERICHQFVEERRGRLGKLIEDKVRWSWFQMGQLNMDFQETRKQEDDKNKDDIAAMATSFKVDSLVYVVILIASTIPLSLMAKVLLI</sequence>
<proteinExistence type="predicted"/>
<accession>A0ACB9GX29</accession>
<evidence type="ECO:0000313" key="2">
    <source>
        <dbReference type="Proteomes" id="UP001055811"/>
    </source>
</evidence>
<reference evidence="2" key="1">
    <citation type="journal article" date="2022" name="Mol. Ecol. Resour.">
        <title>The genomes of chicory, endive, great burdock and yacon provide insights into Asteraceae palaeo-polyploidization history and plant inulin production.</title>
        <authorList>
            <person name="Fan W."/>
            <person name="Wang S."/>
            <person name="Wang H."/>
            <person name="Wang A."/>
            <person name="Jiang F."/>
            <person name="Liu H."/>
            <person name="Zhao H."/>
            <person name="Xu D."/>
            <person name="Zhang Y."/>
        </authorList>
    </citation>
    <scope>NUCLEOTIDE SEQUENCE [LARGE SCALE GENOMIC DNA]</scope>
    <source>
        <strain evidence="2">cv. Punajuju</strain>
    </source>
</reference>
<protein>
    <submittedName>
        <fullName evidence="1">Uncharacterized protein</fullName>
    </submittedName>
</protein>
<dbReference type="Proteomes" id="UP001055811">
    <property type="component" value="Linkage Group LG01"/>
</dbReference>
<dbReference type="EMBL" id="CM042009">
    <property type="protein sequence ID" value="KAI3787999.1"/>
    <property type="molecule type" value="Genomic_DNA"/>
</dbReference>
<keyword evidence="2" id="KW-1185">Reference proteome</keyword>
<organism evidence="1 2">
    <name type="scientific">Cichorium intybus</name>
    <name type="common">Chicory</name>
    <dbReference type="NCBI Taxonomy" id="13427"/>
    <lineage>
        <taxon>Eukaryota</taxon>
        <taxon>Viridiplantae</taxon>
        <taxon>Streptophyta</taxon>
        <taxon>Embryophyta</taxon>
        <taxon>Tracheophyta</taxon>
        <taxon>Spermatophyta</taxon>
        <taxon>Magnoliopsida</taxon>
        <taxon>eudicotyledons</taxon>
        <taxon>Gunneridae</taxon>
        <taxon>Pentapetalae</taxon>
        <taxon>asterids</taxon>
        <taxon>campanulids</taxon>
        <taxon>Asterales</taxon>
        <taxon>Asteraceae</taxon>
        <taxon>Cichorioideae</taxon>
        <taxon>Cichorieae</taxon>
        <taxon>Cichoriinae</taxon>
        <taxon>Cichorium</taxon>
    </lineage>
</organism>
<reference evidence="1 2" key="2">
    <citation type="journal article" date="2022" name="Mol. Ecol. Resour.">
        <title>The genomes of chicory, endive, great burdock and yacon provide insights into Asteraceae paleo-polyploidization history and plant inulin production.</title>
        <authorList>
            <person name="Fan W."/>
            <person name="Wang S."/>
            <person name="Wang H."/>
            <person name="Wang A."/>
            <person name="Jiang F."/>
            <person name="Liu H."/>
            <person name="Zhao H."/>
            <person name="Xu D."/>
            <person name="Zhang Y."/>
        </authorList>
    </citation>
    <scope>NUCLEOTIDE SEQUENCE [LARGE SCALE GENOMIC DNA]</scope>
    <source>
        <strain evidence="2">cv. Punajuju</strain>
        <tissue evidence="1">Leaves</tissue>
    </source>
</reference>